<reference evidence="1" key="1">
    <citation type="journal article" date="2019" name="PLoS Negl. Trop. Dis.">
        <title>Revisiting the worldwide diversity of Leptospira species in the environment.</title>
        <authorList>
            <person name="Vincent A.T."/>
            <person name="Schiettekatte O."/>
            <person name="Bourhy P."/>
            <person name="Veyrier F.J."/>
            <person name="Picardeau M."/>
        </authorList>
    </citation>
    <scope>NUCLEOTIDE SEQUENCE [LARGE SCALE GENOMIC DNA]</scope>
    <source>
        <strain evidence="1">201800265</strain>
    </source>
</reference>
<dbReference type="Proteomes" id="UP000297871">
    <property type="component" value="Unassembled WGS sequence"/>
</dbReference>
<dbReference type="PROSITE" id="PS51257">
    <property type="entry name" value="PROKAR_LIPOPROTEIN"/>
    <property type="match status" value="1"/>
</dbReference>
<name>A0A4R9J4C3_9LEPT</name>
<accession>A0A4R9J4C3</accession>
<proteinExistence type="predicted"/>
<gene>
    <name evidence="1" type="ORF">EHQ52_14875</name>
</gene>
<protein>
    <submittedName>
        <fullName evidence="1">Uncharacterized protein</fullName>
    </submittedName>
</protein>
<keyword evidence="2" id="KW-1185">Reference proteome</keyword>
<evidence type="ECO:0000313" key="1">
    <source>
        <dbReference type="EMBL" id="TGL32563.1"/>
    </source>
</evidence>
<comment type="caution">
    <text evidence="1">The sequence shown here is derived from an EMBL/GenBank/DDBJ whole genome shotgun (WGS) entry which is preliminary data.</text>
</comment>
<dbReference type="RefSeq" id="WP_135615967.1">
    <property type="nucleotide sequence ID" value="NZ_RQFY01000006.1"/>
</dbReference>
<dbReference type="EMBL" id="RQFY01000006">
    <property type="protein sequence ID" value="TGL32563.1"/>
    <property type="molecule type" value="Genomic_DNA"/>
</dbReference>
<dbReference type="AlphaFoldDB" id="A0A4R9J4C3"/>
<sequence>MSFRYVIAINLLIAFIIGCQGAKGETFELPQVRKKFITKVSIEKAEYDGDTKSYHQQFDFENSNYSVTWSATRKLIAESVTYADLSEVFTYQNGKLSMKAKMKRYAFDPYYREKVNLKEETEDSIFYYLK</sequence>
<evidence type="ECO:0000313" key="2">
    <source>
        <dbReference type="Proteomes" id="UP000297871"/>
    </source>
</evidence>
<dbReference type="OrthoDB" id="346475at2"/>
<organism evidence="1 2">
    <name type="scientific">Leptospira koniambonensis</name>
    <dbReference type="NCBI Taxonomy" id="2484950"/>
    <lineage>
        <taxon>Bacteria</taxon>
        <taxon>Pseudomonadati</taxon>
        <taxon>Spirochaetota</taxon>
        <taxon>Spirochaetia</taxon>
        <taxon>Leptospirales</taxon>
        <taxon>Leptospiraceae</taxon>
        <taxon>Leptospira</taxon>
    </lineage>
</organism>